<evidence type="ECO:0000256" key="3">
    <source>
        <dbReference type="ARBA" id="ARBA00023315"/>
    </source>
</evidence>
<reference evidence="4" key="1">
    <citation type="submission" date="2019-03" db="EMBL/GenBank/DDBJ databases">
        <title>Single cell metagenomics reveals metabolic interactions within the superorganism composed of flagellate Streblomastix strix and complex community of Bacteroidetes bacteria on its surface.</title>
        <authorList>
            <person name="Treitli S.C."/>
            <person name="Kolisko M."/>
            <person name="Husnik F."/>
            <person name="Keeling P."/>
            <person name="Hampl V."/>
        </authorList>
    </citation>
    <scope>NUCLEOTIDE SEQUENCE</scope>
    <source>
        <strain evidence="4">STM</strain>
    </source>
</reference>
<evidence type="ECO:0000256" key="2">
    <source>
        <dbReference type="ARBA" id="ARBA00022679"/>
    </source>
</evidence>
<keyword evidence="3" id="KW-0012">Acyltransferase</keyword>
<dbReference type="SUPFAM" id="SSF55729">
    <property type="entry name" value="Acyl-CoA N-acyltransferases (Nat)"/>
    <property type="match status" value="1"/>
</dbReference>
<organism evidence="4">
    <name type="scientific">termite gut metagenome</name>
    <dbReference type="NCBI Taxonomy" id="433724"/>
    <lineage>
        <taxon>unclassified sequences</taxon>
        <taxon>metagenomes</taxon>
        <taxon>organismal metagenomes</taxon>
    </lineage>
</organism>
<sequence>MLEASCSLHPLNETVINECKPFTCGNNDLDDFFKNDAENYAKQLIGKSYCFRLETDLSTIICAFTLSNSKIKVKGLDKKRKIVKNIPHRKSLEGYPAVLIGRLGINIEHQRQGVGDELLDFIKSWFANSTNKTGCRFIIVDALNEDGVLRFYIKNGFDFIFRDDDEEKKHNGIKIEGFLRTKSMYYDLLEMKVGN</sequence>
<gene>
    <name evidence="4" type="ORF">EZS27_009380</name>
</gene>
<dbReference type="AlphaFoldDB" id="A0A5J4SC53"/>
<accession>A0A5J4SC53</accession>
<keyword evidence="2" id="KW-0808">Transferase</keyword>
<dbReference type="PANTHER" id="PTHR36449">
    <property type="entry name" value="ACETYLTRANSFERASE-RELATED"/>
    <property type="match status" value="1"/>
</dbReference>
<evidence type="ECO:0000313" key="4">
    <source>
        <dbReference type="EMBL" id="KAA6342920.1"/>
    </source>
</evidence>
<dbReference type="CDD" id="cd04301">
    <property type="entry name" value="NAT_SF"/>
    <property type="match status" value="1"/>
</dbReference>
<dbReference type="Gene3D" id="3.40.630.30">
    <property type="match status" value="1"/>
</dbReference>
<comment type="caution">
    <text evidence="4">The sequence shown here is derived from an EMBL/GenBank/DDBJ whole genome shotgun (WGS) entry which is preliminary data.</text>
</comment>
<evidence type="ECO:0000256" key="1">
    <source>
        <dbReference type="ARBA" id="ARBA00022649"/>
    </source>
</evidence>
<keyword evidence="1" id="KW-1277">Toxin-antitoxin system</keyword>
<protein>
    <recommendedName>
        <fullName evidence="5">N-acetyltransferase domain-containing protein</fullName>
    </recommendedName>
</protein>
<dbReference type="InterPro" id="IPR016181">
    <property type="entry name" value="Acyl_CoA_acyltransferase"/>
</dbReference>
<name>A0A5J4SC53_9ZZZZ</name>
<dbReference type="EMBL" id="SNRY01000299">
    <property type="protein sequence ID" value="KAA6342920.1"/>
    <property type="molecule type" value="Genomic_DNA"/>
</dbReference>
<dbReference type="GO" id="GO:0016746">
    <property type="term" value="F:acyltransferase activity"/>
    <property type="evidence" value="ECO:0007669"/>
    <property type="project" value="UniProtKB-KW"/>
</dbReference>
<proteinExistence type="predicted"/>
<evidence type="ECO:0008006" key="5">
    <source>
        <dbReference type="Google" id="ProtNLM"/>
    </source>
</evidence>
<dbReference type="PANTHER" id="PTHR36449:SF1">
    <property type="entry name" value="ACETYLTRANSFERASE"/>
    <property type="match status" value="1"/>
</dbReference>